<dbReference type="AlphaFoldDB" id="A0AAU9JV69"/>
<evidence type="ECO:0000313" key="1">
    <source>
        <dbReference type="EMBL" id="CAG9331143.1"/>
    </source>
</evidence>
<protein>
    <submittedName>
        <fullName evidence="1">Uncharacterized protein</fullName>
    </submittedName>
</protein>
<keyword evidence="2" id="KW-1185">Reference proteome</keyword>
<reference evidence="1" key="1">
    <citation type="submission" date="2021-09" db="EMBL/GenBank/DDBJ databases">
        <authorList>
            <consortium name="AG Swart"/>
            <person name="Singh M."/>
            <person name="Singh A."/>
            <person name="Seah K."/>
            <person name="Emmerich C."/>
        </authorList>
    </citation>
    <scope>NUCLEOTIDE SEQUENCE</scope>
    <source>
        <strain evidence="1">ATCC30299</strain>
    </source>
</reference>
<name>A0AAU9JV69_9CILI</name>
<comment type="caution">
    <text evidence="1">The sequence shown here is derived from an EMBL/GenBank/DDBJ whole genome shotgun (WGS) entry which is preliminary data.</text>
</comment>
<evidence type="ECO:0000313" key="2">
    <source>
        <dbReference type="Proteomes" id="UP001162131"/>
    </source>
</evidence>
<gene>
    <name evidence="1" type="ORF">BSTOLATCC_MIC53222</name>
</gene>
<proteinExistence type="predicted"/>
<sequence length="81" mass="9460">MEEESYREKYKALKSKFKAAQVDHLKLSSQLEIAMKAVNCLLREKRFLTEKLNIVTKKADKPVKRAKIEEAQPPEEQNNDL</sequence>
<accession>A0AAU9JV69</accession>
<dbReference type="EMBL" id="CAJZBQ010000053">
    <property type="protein sequence ID" value="CAG9331143.1"/>
    <property type="molecule type" value="Genomic_DNA"/>
</dbReference>
<dbReference type="Proteomes" id="UP001162131">
    <property type="component" value="Unassembled WGS sequence"/>
</dbReference>
<organism evidence="1 2">
    <name type="scientific">Blepharisma stoltei</name>
    <dbReference type="NCBI Taxonomy" id="1481888"/>
    <lineage>
        <taxon>Eukaryota</taxon>
        <taxon>Sar</taxon>
        <taxon>Alveolata</taxon>
        <taxon>Ciliophora</taxon>
        <taxon>Postciliodesmatophora</taxon>
        <taxon>Heterotrichea</taxon>
        <taxon>Heterotrichida</taxon>
        <taxon>Blepharismidae</taxon>
        <taxon>Blepharisma</taxon>
    </lineage>
</organism>